<comment type="cofactor">
    <cofactor evidence="2 5 6">
        <name>pyridoxal 5'-phosphate</name>
        <dbReference type="ChEBI" id="CHEBI:597326"/>
    </cofactor>
</comment>
<name>A0A9D2VGC0_9BURK</name>
<gene>
    <name evidence="9" type="primary">alr</name>
    <name evidence="10" type="ORF">GGR41_002368</name>
    <name evidence="9" type="ORF">K8U84_06565</name>
</gene>
<dbReference type="Pfam" id="PF01168">
    <property type="entry name" value="Ala_racemase_N"/>
    <property type="match status" value="1"/>
</dbReference>
<evidence type="ECO:0000256" key="6">
    <source>
        <dbReference type="PIRSR" id="PIRSR600821-50"/>
    </source>
</evidence>
<organism evidence="9 11">
    <name type="scientific">Paenalcaligenes hominis</name>
    <dbReference type="NCBI Taxonomy" id="643674"/>
    <lineage>
        <taxon>Bacteria</taxon>
        <taxon>Pseudomonadati</taxon>
        <taxon>Pseudomonadota</taxon>
        <taxon>Betaproteobacteria</taxon>
        <taxon>Burkholderiales</taxon>
        <taxon>Alcaligenaceae</taxon>
        <taxon>Paenalcaligenes</taxon>
    </lineage>
</organism>
<dbReference type="InterPro" id="IPR011079">
    <property type="entry name" value="Ala_racemase_C"/>
</dbReference>
<evidence type="ECO:0000313" key="10">
    <source>
        <dbReference type="EMBL" id="NJB66106.1"/>
    </source>
</evidence>
<evidence type="ECO:0000256" key="1">
    <source>
        <dbReference type="ARBA" id="ARBA00000316"/>
    </source>
</evidence>
<feature type="active site" description="Proton acceptor; specific for D-alanine" evidence="5">
    <location>
        <position position="44"/>
    </location>
</feature>
<dbReference type="RefSeq" id="WP_167662024.1">
    <property type="nucleotide sequence ID" value="NZ_BMCQ01000007.1"/>
</dbReference>
<reference evidence="9" key="2">
    <citation type="journal article" date="2021" name="PeerJ">
        <title>Extensive microbial diversity within the chicken gut microbiome revealed by metagenomics and culture.</title>
        <authorList>
            <person name="Gilroy R."/>
            <person name="Ravi A."/>
            <person name="Getino M."/>
            <person name="Pursley I."/>
            <person name="Horton D.L."/>
            <person name="Alikhan N.F."/>
            <person name="Baker D."/>
            <person name="Gharbi K."/>
            <person name="Hall N."/>
            <person name="Watson M."/>
            <person name="Adriaenssens E.M."/>
            <person name="Foster-Nyarko E."/>
            <person name="Jarju S."/>
            <person name="Secka A."/>
            <person name="Antonio M."/>
            <person name="Oren A."/>
            <person name="Chaudhuri R.R."/>
            <person name="La Ragione R."/>
            <person name="Hildebrand F."/>
            <person name="Pallen M.J."/>
        </authorList>
    </citation>
    <scope>NUCLEOTIDE SEQUENCE</scope>
    <source>
        <strain evidence="9">CHK175-13533</strain>
    </source>
</reference>
<dbReference type="Proteomes" id="UP000700248">
    <property type="component" value="Unassembled WGS sequence"/>
</dbReference>
<comment type="catalytic activity">
    <reaction evidence="1 5">
        <text>L-alanine = D-alanine</text>
        <dbReference type="Rhea" id="RHEA:20249"/>
        <dbReference type="ChEBI" id="CHEBI:57416"/>
        <dbReference type="ChEBI" id="CHEBI:57972"/>
        <dbReference type="EC" id="5.1.1.1"/>
    </reaction>
</comment>
<evidence type="ECO:0000256" key="4">
    <source>
        <dbReference type="ARBA" id="ARBA00023235"/>
    </source>
</evidence>
<dbReference type="InterPro" id="IPR000821">
    <property type="entry name" value="Ala_racemase"/>
</dbReference>
<evidence type="ECO:0000256" key="5">
    <source>
        <dbReference type="HAMAP-Rule" id="MF_01201"/>
    </source>
</evidence>
<keyword evidence="4 5" id="KW-0413">Isomerase</keyword>
<dbReference type="GO" id="GO:0030632">
    <property type="term" value="P:D-alanine biosynthetic process"/>
    <property type="evidence" value="ECO:0007669"/>
    <property type="project" value="UniProtKB-UniRule"/>
</dbReference>
<dbReference type="Proteomes" id="UP000783934">
    <property type="component" value="Unassembled WGS sequence"/>
</dbReference>
<evidence type="ECO:0000256" key="3">
    <source>
        <dbReference type="ARBA" id="ARBA00022898"/>
    </source>
</evidence>
<dbReference type="Gene3D" id="3.20.20.10">
    <property type="entry name" value="Alanine racemase"/>
    <property type="match status" value="1"/>
</dbReference>
<dbReference type="GO" id="GO:0008784">
    <property type="term" value="F:alanine racemase activity"/>
    <property type="evidence" value="ECO:0007669"/>
    <property type="project" value="UniProtKB-UniRule"/>
</dbReference>
<dbReference type="PANTHER" id="PTHR30511:SF0">
    <property type="entry name" value="ALANINE RACEMASE, CATABOLIC-RELATED"/>
    <property type="match status" value="1"/>
</dbReference>
<reference evidence="10 12" key="1">
    <citation type="submission" date="2020-03" db="EMBL/GenBank/DDBJ databases">
        <title>Genomic Encyclopedia of Type Strains, Phase IV (KMG-IV): sequencing the most valuable type-strain genomes for metagenomic binning, comparative biology and taxonomic classification.</title>
        <authorList>
            <person name="Goeker M."/>
        </authorList>
    </citation>
    <scope>NUCLEOTIDE SEQUENCE [LARGE SCALE GENOMIC DNA]</scope>
    <source>
        <strain evidence="10 12">DSM 26613</strain>
    </source>
</reference>
<comment type="caution">
    <text evidence="9">The sequence shown here is derived from an EMBL/GenBank/DDBJ whole genome shotgun (WGS) entry which is preliminary data.</text>
</comment>
<evidence type="ECO:0000256" key="7">
    <source>
        <dbReference type="PIRSR" id="PIRSR600821-52"/>
    </source>
</evidence>
<evidence type="ECO:0000313" key="11">
    <source>
        <dbReference type="Proteomes" id="UP000700248"/>
    </source>
</evidence>
<keyword evidence="3 5" id="KW-0663">Pyridoxal phosphate</keyword>
<feature type="binding site" evidence="5 7">
    <location>
        <position position="321"/>
    </location>
    <ligand>
        <name>substrate</name>
    </ligand>
</feature>
<dbReference type="EMBL" id="JAATIZ010000005">
    <property type="protein sequence ID" value="NJB66106.1"/>
    <property type="molecule type" value="Genomic_DNA"/>
</dbReference>
<dbReference type="Gene3D" id="2.40.37.10">
    <property type="entry name" value="Lyase, Ornithine Decarboxylase, Chain A, domain 1"/>
    <property type="match status" value="1"/>
</dbReference>
<accession>A0A9D2VGC0</accession>
<feature type="modified residue" description="N6-(pyridoxal phosphate)lysine" evidence="5 6">
    <location>
        <position position="44"/>
    </location>
</feature>
<dbReference type="EC" id="5.1.1.1" evidence="5"/>
<dbReference type="GO" id="GO:0005829">
    <property type="term" value="C:cytosol"/>
    <property type="evidence" value="ECO:0007669"/>
    <property type="project" value="TreeGrafter"/>
</dbReference>
<dbReference type="PROSITE" id="PS00395">
    <property type="entry name" value="ALANINE_RACEMASE"/>
    <property type="match status" value="1"/>
</dbReference>
<dbReference type="SUPFAM" id="SSF51419">
    <property type="entry name" value="PLP-binding barrel"/>
    <property type="match status" value="1"/>
</dbReference>
<reference evidence="9" key="3">
    <citation type="submission" date="2021-09" db="EMBL/GenBank/DDBJ databases">
        <authorList>
            <person name="Gilroy R."/>
        </authorList>
    </citation>
    <scope>NUCLEOTIDE SEQUENCE</scope>
    <source>
        <strain evidence="9">CHK175-13533</strain>
    </source>
</reference>
<protein>
    <recommendedName>
        <fullName evidence="5">Alanine racemase</fullName>
        <ecNumber evidence="5">5.1.1.1</ecNumber>
    </recommendedName>
</protein>
<evidence type="ECO:0000313" key="12">
    <source>
        <dbReference type="Proteomes" id="UP000783934"/>
    </source>
</evidence>
<dbReference type="InterPro" id="IPR029066">
    <property type="entry name" value="PLP-binding_barrel"/>
</dbReference>
<dbReference type="FunFam" id="3.20.20.10:FF:000002">
    <property type="entry name" value="Alanine racemase"/>
    <property type="match status" value="1"/>
</dbReference>
<keyword evidence="12" id="KW-1185">Reference proteome</keyword>
<dbReference type="Pfam" id="PF00842">
    <property type="entry name" value="Ala_racemase_C"/>
    <property type="match status" value="1"/>
</dbReference>
<dbReference type="HAMAP" id="MF_01201">
    <property type="entry name" value="Ala_racemase"/>
    <property type="match status" value="1"/>
</dbReference>
<comment type="pathway">
    <text evidence="5">Amino-acid biosynthesis; D-alanine biosynthesis; D-alanine from L-alanine: step 1/1.</text>
</comment>
<comment type="similarity">
    <text evidence="5">Belongs to the alanine racemase family.</text>
</comment>
<dbReference type="NCBIfam" id="TIGR00492">
    <property type="entry name" value="alr"/>
    <property type="match status" value="1"/>
</dbReference>
<dbReference type="CDD" id="cd06827">
    <property type="entry name" value="PLPDE_III_AR_proteobact"/>
    <property type="match status" value="1"/>
</dbReference>
<evidence type="ECO:0000256" key="2">
    <source>
        <dbReference type="ARBA" id="ARBA00001933"/>
    </source>
</evidence>
<proteinExistence type="inferred from homology"/>
<comment type="function">
    <text evidence="5">Catalyzes the interconversion of L-alanine and D-alanine. May also act on other amino acids.</text>
</comment>
<dbReference type="InterPro" id="IPR020622">
    <property type="entry name" value="Ala_racemase_pyridoxalP-BS"/>
</dbReference>
<dbReference type="InterPro" id="IPR001608">
    <property type="entry name" value="Ala_racemase_N"/>
</dbReference>
<dbReference type="InterPro" id="IPR009006">
    <property type="entry name" value="Ala_racemase/Decarboxylase_C"/>
</dbReference>
<dbReference type="EMBL" id="DYTQ01000076">
    <property type="protein sequence ID" value="HJH24197.1"/>
    <property type="molecule type" value="Genomic_DNA"/>
</dbReference>
<feature type="binding site" evidence="5 7">
    <location>
        <position position="141"/>
    </location>
    <ligand>
        <name>substrate</name>
    </ligand>
</feature>
<dbReference type="PANTHER" id="PTHR30511">
    <property type="entry name" value="ALANINE RACEMASE"/>
    <property type="match status" value="1"/>
</dbReference>
<evidence type="ECO:0000259" key="8">
    <source>
        <dbReference type="SMART" id="SM01005"/>
    </source>
</evidence>
<dbReference type="PRINTS" id="PR00992">
    <property type="entry name" value="ALARACEMASE"/>
</dbReference>
<dbReference type="SMART" id="SM01005">
    <property type="entry name" value="Ala_racemase_C"/>
    <property type="match status" value="1"/>
</dbReference>
<sequence length="379" mass="41472">MPRPIRVQVSIPALRHNLAQIRTALTHQVQPLQRPTPSIWAVIKANAYGHGIDQAVQGFAAADGLAMLDINEVVRCRERGWNKPLMLLEGFFGPEDLTTIDEHQITTVIHSIEQLQLLEQHAARLRHPLDVMVKLNTGMNRLGFAPEHFESVYRRLLQLQSQGTIGQLGKMTHFARADDDPSITYQQLQCFTQYTSQLPGRISVCNSAGTLTASLQQHLSTQFEQWVRPGICLYGASPFAAVPAHSLGLVPAQSLRAEIISIRDLAAHQGVGYGHSFISQHPMRLGVVACGYADGYPRHAPSGTPIWVQGQATQLVGRVSMDMLMVDLTSIPQAQVGSEVVLWGQDGPSVDEVALAAGTIGYELLCAVAPRVPRVVVEK</sequence>
<evidence type="ECO:0000313" key="9">
    <source>
        <dbReference type="EMBL" id="HJH24197.1"/>
    </source>
</evidence>
<dbReference type="GO" id="GO:0030170">
    <property type="term" value="F:pyridoxal phosphate binding"/>
    <property type="evidence" value="ECO:0007669"/>
    <property type="project" value="UniProtKB-UniRule"/>
</dbReference>
<feature type="domain" description="Alanine racemase C-terminal" evidence="8">
    <location>
        <begin position="252"/>
        <end position="377"/>
    </location>
</feature>
<dbReference type="AlphaFoldDB" id="A0A9D2VGC0"/>
<feature type="active site" description="Proton acceptor; specific for L-alanine" evidence="5">
    <location>
        <position position="273"/>
    </location>
</feature>
<dbReference type="SUPFAM" id="SSF50621">
    <property type="entry name" value="Alanine racemase C-terminal domain-like"/>
    <property type="match status" value="1"/>
</dbReference>